<dbReference type="GO" id="GO:0016740">
    <property type="term" value="F:transferase activity"/>
    <property type="evidence" value="ECO:0007669"/>
    <property type="project" value="UniProtKB-KW"/>
</dbReference>
<protein>
    <submittedName>
        <fullName evidence="1">Glycosyl transferase</fullName>
    </submittedName>
</protein>
<comment type="caution">
    <text evidence="1">The sequence shown here is derived from an EMBL/GenBank/DDBJ whole genome shotgun (WGS) entry which is preliminary data.</text>
</comment>
<reference evidence="1 2" key="1">
    <citation type="journal article" date="2015" name="Genome Biol. Evol.">
        <title>The genome of winter moth (Operophtera brumata) provides a genomic perspective on sexual dimorphism and phenology.</title>
        <authorList>
            <person name="Derks M.F."/>
            <person name="Smit S."/>
            <person name="Salis L."/>
            <person name="Schijlen E."/>
            <person name="Bossers A."/>
            <person name="Mateman C."/>
            <person name="Pijl A.S."/>
            <person name="de Ridder D."/>
            <person name="Groenen M.A."/>
            <person name="Visser M.E."/>
            <person name="Megens H.J."/>
        </authorList>
    </citation>
    <scope>NUCLEOTIDE SEQUENCE [LARGE SCALE GENOMIC DNA]</scope>
    <source>
        <strain evidence="1">WM2013NL</strain>
        <tissue evidence="1">Head and thorax</tissue>
    </source>
</reference>
<organism evidence="1 2">
    <name type="scientific">Operophtera brumata</name>
    <name type="common">Winter moth</name>
    <name type="synonym">Phalaena brumata</name>
    <dbReference type="NCBI Taxonomy" id="104452"/>
    <lineage>
        <taxon>Eukaryota</taxon>
        <taxon>Metazoa</taxon>
        <taxon>Ecdysozoa</taxon>
        <taxon>Arthropoda</taxon>
        <taxon>Hexapoda</taxon>
        <taxon>Insecta</taxon>
        <taxon>Pterygota</taxon>
        <taxon>Neoptera</taxon>
        <taxon>Endopterygota</taxon>
        <taxon>Lepidoptera</taxon>
        <taxon>Glossata</taxon>
        <taxon>Ditrysia</taxon>
        <taxon>Geometroidea</taxon>
        <taxon>Geometridae</taxon>
        <taxon>Larentiinae</taxon>
        <taxon>Operophtera</taxon>
    </lineage>
</organism>
<dbReference type="EMBL" id="JTDY01000636">
    <property type="protein sequence ID" value="KOB76390.1"/>
    <property type="molecule type" value="Genomic_DNA"/>
</dbReference>
<keyword evidence="1" id="KW-0808">Transferase</keyword>
<name>A0A0L7LLS8_OPEBR</name>
<evidence type="ECO:0000313" key="1">
    <source>
        <dbReference type="EMBL" id="KOB76390.1"/>
    </source>
</evidence>
<gene>
    <name evidence="1" type="ORF">OBRU01_02373</name>
</gene>
<sequence>MKTGHHDILLIPEPGAPGTFIGVPNVIKDPDNSPSKHTVPTFKFFIKLVEEGRYLLMIDCKASAVASLSAKEIPKKKDDLEFVVSKLPLGIGNFSCAFI</sequence>
<dbReference type="Proteomes" id="UP000037510">
    <property type="component" value="Unassembled WGS sequence"/>
</dbReference>
<dbReference type="AlphaFoldDB" id="A0A0L7LLS8"/>
<accession>A0A0L7LLS8</accession>
<keyword evidence="2" id="KW-1185">Reference proteome</keyword>
<evidence type="ECO:0000313" key="2">
    <source>
        <dbReference type="Proteomes" id="UP000037510"/>
    </source>
</evidence>
<proteinExistence type="predicted"/>